<comment type="subcellular location">
    <subcellularLocation>
        <location evidence="1">Membrane</location>
        <topology evidence="1">Peripheral membrane protein</topology>
    </subcellularLocation>
</comment>
<evidence type="ECO:0000256" key="4">
    <source>
        <dbReference type="ARBA" id="ARBA00023078"/>
    </source>
</evidence>
<proteinExistence type="inferred from homology"/>
<evidence type="ECO:0000256" key="3">
    <source>
        <dbReference type="ARBA" id="ARBA00022737"/>
    </source>
</evidence>
<accession>A0A812P8W4</accession>
<evidence type="ECO:0000256" key="5">
    <source>
        <dbReference type="ARBA" id="ARBA00023136"/>
    </source>
</evidence>
<sequence>MGGMLLRKGQLLPYTKWYGKQRGPKDGLRELKSSLKEQTWILWPKEDSESQQWKVRRSWRLHPRRRSLKWRANDQCRVNPPNMEEITQFLEAKYVAKEELLDLTLYLRRSQRLTSHVLALLVRRFGRMQLWQTAFGLLFRTPRALESAEMADPGLYVAAADASRSSGRWDSALCVLARARQDGLQMIQNVSNAVSSAVFRCRAQAWPRVLQLLLDMLASSRDSRVLVADQISFGAAISACGRAVQWHKGMKVVGLMRRWKLFPETVPLTSAAAACNRAEARTGAWRWSLCLCDWVRQEGSLPSLTLYNCAIAAASRGAEERGNWTLAVQQLDRLHGARLQSDRVSLSSVFAACQRAAAAEPALEMLSQFSRTRIRACAICHSSVIMACAAKLKWQEGAALLLFLKKSFDTRQSFLRSIVRAAYWRESLRLLRFSSAPGGSSKLISRADLVPALEACSAGGKVRRAYKILQAARSRGWQVTVQEQALCIQSWSQALVMHESISRRDQRLALGSLCRWSLWRVAFSLAFQEVGPLAEACAITSPGSDWQSSLHMLAELDAQGQLTAAATSCRRASCWQQAVALLALTWLWRFRPGTDAYDAALRPARKNGVAGKAVGRLPAAGAISSAEQRDKIGKCVLLGWDFQGTGFFYSALPRMMSRALLAAVLLAVPVAAFVAPGAGVSTTASSAKAVQLPEQLEPTHEEADSNVLGVLTAGFGVGAVLGWLNSRKQQLATTAAAAAVAVAPGAAQAMVDYDGVKYLGGTDKVDINNANIQAYRQFPGMFPTVAGLIGTHGPYQQDIYNIPGMDDKLKNIAKKYEGNLVCLPASPAYFIDRINNGLYR</sequence>
<keyword evidence="4" id="KW-0793">Thylakoid</keyword>
<feature type="transmembrane region" description="Helical" evidence="7">
    <location>
        <begin position="659"/>
        <end position="678"/>
    </location>
</feature>
<gene>
    <name evidence="8" type="primary">psbU</name>
    <name evidence="8" type="ORF">SNAT2548_LOCUS17455</name>
</gene>
<dbReference type="PANTHER" id="PTHR47447">
    <property type="entry name" value="OS03G0856100 PROTEIN"/>
    <property type="match status" value="1"/>
</dbReference>
<keyword evidence="7" id="KW-0812">Transmembrane</keyword>
<organism evidence="8 9">
    <name type="scientific">Symbiodinium natans</name>
    <dbReference type="NCBI Taxonomy" id="878477"/>
    <lineage>
        <taxon>Eukaryota</taxon>
        <taxon>Sar</taxon>
        <taxon>Alveolata</taxon>
        <taxon>Dinophyceae</taxon>
        <taxon>Suessiales</taxon>
        <taxon>Symbiodiniaceae</taxon>
        <taxon>Symbiodinium</taxon>
    </lineage>
</organism>
<evidence type="ECO:0000256" key="7">
    <source>
        <dbReference type="SAM" id="Phobius"/>
    </source>
</evidence>
<dbReference type="GO" id="GO:0019898">
    <property type="term" value="C:extrinsic component of membrane"/>
    <property type="evidence" value="ECO:0007669"/>
    <property type="project" value="InterPro"/>
</dbReference>
<keyword evidence="3" id="KW-0677">Repeat</keyword>
<evidence type="ECO:0000256" key="2">
    <source>
        <dbReference type="ARBA" id="ARBA00010827"/>
    </source>
</evidence>
<dbReference type="Pfam" id="PF06514">
    <property type="entry name" value="PsbU"/>
    <property type="match status" value="1"/>
</dbReference>
<dbReference type="GO" id="GO:0009523">
    <property type="term" value="C:photosystem II"/>
    <property type="evidence" value="ECO:0007669"/>
    <property type="project" value="InterPro"/>
</dbReference>
<dbReference type="GO" id="GO:0015979">
    <property type="term" value="P:photosynthesis"/>
    <property type="evidence" value="ECO:0007669"/>
    <property type="project" value="InterPro"/>
</dbReference>
<dbReference type="SUPFAM" id="SSF81585">
    <property type="entry name" value="PsbU/PolX domain-like"/>
    <property type="match status" value="1"/>
</dbReference>
<reference evidence="8" key="1">
    <citation type="submission" date="2021-02" db="EMBL/GenBank/DDBJ databases">
        <authorList>
            <person name="Dougan E. K."/>
            <person name="Rhodes N."/>
            <person name="Thang M."/>
            <person name="Chan C."/>
        </authorList>
    </citation>
    <scope>NUCLEOTIDE SEQUENCE</scope>
</reference>
<comment type="caution">
    <text evidence="8">The sequence shown here is derived from an EMBL/GenBank/DDBJ whole genome shotgun (WGS) entry which is preliminary data.</text>
</comment>
<keyword evidence="5 7" id="KW-0472">Membrane</keyword>
<dbReference type="EMBL" id="CAJNDS010002112">
    <property type="protein sequence ID" value="CAE7333727.1"/>
    <property type="molecule type" value="Genomic_DNA"/>
</dbReference>
<dbReference type="Gene3D" id="1.25.40.10">
    <property type="entry name" value="Tetratricopeptide repeat domain"/>
    <property type="match status" value="2"/>
</dbReference>
<evidence type="ECO:0000313" key="8">
    <source>
        <dbReference type="EMBL" id="CAE7333727.1"/>
    </source>
</evidence>
<dbReference type="AlphaFoldDB" id="A0A812P8W4"/>
<dbReference type="GO" id="GO:0042549">
    <property type="term" value="P:photosystem II stabilization"/>
    <property type="evidence" value="ECO:0007669"/>
    <property type="project" value="InterPro"/>
</dbReference>
<dbReference type="Gene3D" id="1.10.150.320">
    <property type="entry name" value="Photosystem II 12 kDa extrinsic protein"/>
    <property type="match status" value="1"/>
</dbReference>
<evidence type="ECO:0000313" key="9">
    <source>
        <dbReference type="Proteomes" id="UP000604046"/>
    </source>
</evidence>
<evidence type="ECO:0000256" key="1">
    <source>
        <dbReference type="ARBA" id="ARBA00004170"/>
    </source>
</evidence>
<dbReference type="Proteomes" id="UP000604046">
    <property type="component" value="Unassembled WGS sequence"/>
</dbReference>
<keyword evidence="9" id="KW-1185">Reference proteome</keyword>
<name>A0A812P8W4_9DINO</name>
<evidence type="ECO:0000256" key="6">
    <source>
        <dbReference type="ARBA" id="ARBA00043089"/>
    </source>
</evidence>
<dbReference type="OrthoDB" id="423383at2759"/>
<protein>
    <recommendedName>
        <fullName evidence="6">Photosystem II 12 kDa extrinsic protein</fullName>
    </recommendedName>
</protein>
<dbReference type="PANTHER" id="PTHR47447:SF17">
    <property type="entry name" value="OS12G0638900 PROTEIN"/>
    <property type="match status" value="1"/>
</dbReference>
<keyword evidence="7" id="KW-1133">Transmembrane helix</keyword>
<comment type="similarity">
    <text evidence="2">Belongs to the PsbU family.</text>
</comment>
<dbReference type="InterPro" id="IPR011990">
    <property type="entry name" value="TPR-like_helical_dom_sf"/>
</dbReference>
<dbReference type="InterPro" id="IPR010527">
    <property type="entry name" value="PSII_PsbU"/>
</dbReference>